<dbReference type="SUPFAM" id="SSF53850">
    <property type="entry name" value="Periplasmic binding protein-like II"/>
    <property type="match status" value="1"/>
</dbReference>
<name>A0A080M6D2_9PROT</name>
<dbReference type="Pfam" id="PF00126">
    <property type="entry name" value="HTH_1"/>
    <property type="match status" value="1"/>
</dbReference>
<dbReference type="InterPro" id="IPR036390">
    <property type="entry name" value="WH_DNA-bd_sf"/>
</dbReference>
<reference evidence="6 8" key="1">
    <citation type="submission" date="2014-02" db="EMBL/GenBank/DDBJ databases">
        <title>Expanding our view of genomic diversity in Candidatus Accumulibacter clades.</title>
        <authorList>
            <person name="Skennerton C.T."/>
            <person name="Barr J.J."/>
            <person name="Slater F.R."/>
            <person name="Bond P.L."/>
            <person name="Tyson G.W."/>
        </authorList>
    </citation>
    <scope>NUCLEOTIDE SEQUENCE [LARGE SCALE GENOMIC DNA]</scope>
    <source>
        <strain evidence="8">SK-02</strain>
    </source>
</reference>
<reference evidence="7 9" key="2">
    <citation type="journal article" date="2019" name="Microbiome">
        <title>Annotated bacterial chromosomes from frame-shift-corrected long-read metagenomic data.</title>
        <authorList>
            <person name="Arumugam K."/>
            <person name="Bagci C."/>
            <person name="Bessarab I."/>
            <person name="Beier S."/>
            <person name="Buchfink B."/>
            <person name="Gorska A."/>
            <person name="Qiu G."/>
            <person name="Huson D.H."/>
            <person name="Williams R.B.H."/>
        </authorList>
    </citation>
    <scope>NUCLEOTIDE SEQUENCE [LARGE SCALE GENOMIC DNA]</scope>
    <source>
        <strain evidence="7">SSA1</strain>
    </source>
</reference>
<dbReference type="Proteomes" id="UP000509684">
    <property type="component" value="Chromosome"/>
</dbReference>
<feature type="domain" description="HTH lysR-type" evidence="5">
    <location>
        <begin position="1"/>
        <end position="59"/>
    </location>
</feature>
<dbReference type="GO" id="GO:0003677">
    <property type="term" value="F:DNA binding"/>
    <property type="evidence" value="ECO:0007669"/>
    <property type="project" value="UniProtKB-KW"/>
</dbReference>
<dbReference type="STRING" id="1453999.AW06_002073"/>
<dbReference type="SUPFAM" id="SSF46785">
    <property type="entry name" value="Winged helix' DNA-binding domain"/>
    <property type="match status" value="1"/>
</dbReference>
<dbReference type="Gene3D" id="1.10.10.10">
    <property type="entry name" value="Winged helix-like DNA-binding domain superfamily/Winged helix DNA-binding domain"/>
    <property type="match status" value="1"/>
</dbReference>
<dbReference type="GO" id="GO:0003700">
    <property type="term" value="F:DNA-binding transcription factor activity"/>
    <property type="evidence" value="ECO:0007669"/>
    <property type="project" value="InterPro"/>
</dbReference>
<dbReference type="Gene3D" id="3.40.190.290">
    <property type="match status" value="1"/>
</dbReference>
<evidence type="ECO:0000313" key="6">
    <source>
        <dbReference type="EMBL" id="KFB76803.1"/>
    </source>
</evidence>
<dbReference type="PANTHER" id="PTHR30537">
    <property type="entry name" value="HTH-TYPE TRANSCRIPTIONAL REGULATOR"/>
    <property type="match status" value="1"/>
</dbReference>
<keyword evidence="2" id="KW-0805">Transcription regulation</keyword>
<evidence type="ECO:0000313" key="8">
    <source>
        <dbReference type="Proteomes" id="UP000021315"/>
    </source>
</evidence>
<protein>
    <submittedName>
        <fullName evidence="6">D-malate degradation protein R</fullName>
    </submittedName>
    <submittedName>
        <fullName evidence="7">LysR family transcriptional regulator</fullName>
    </submittedName>
</protein>
<evidence type="ECO:0000259" key="5">
    <source>
        <dbReference type="PROSITE" id="PS50931"/>
    </source>
</evidence>
<organism evidence="6 8">
    <name type="scientific">Candidatus Accumulibacter cognatus</name>
    <dbReference type="NCBI Taxonomy" id="2954383"/>
    <lineage>
        <taxon>Bacteria</taxon>
        <taxon>Pseudomonadati</taxon>
        <taxon>Pseudomonadota</taxon>
        <taxon>Betaproteobacteria</taxon>
        <taxon>Candidatus Accumulibacter</taxon>
    </lineage>
</organism>
<dbReference type="AlphaFoldDB" id="A0A080M6D2"/>
<accession>A0A080M6D2</accession>
<proteinExistence type="inferred from homology"/>
<dbReference type="PANTHER" id="PTHR30537:SF5">
    <property type="entry name" value="HTH-TYPE TRANSCRIPTIONAL ACTIVATOR TTDR-RELATED"/>
    <property type="match status" value="1"/>
</dbReference>
<evidence type="ECO:0000256" key="4">
    <source>
        <dbReference type="ARBA" id="ARBA00023163"/>
    </source>
</evidence>
<keyword evidence="8" id="KW-1185">Reference proteome</keyword>
<dbReference type="RefSeq" id="WP_034948844.1">
    <property type="nucleotide sequence ID" value="NZ_JDST02000044.1"/>
</dbReference>
<dbReference type="InterPro" id="IPR000847">
    <property type="entry name" value="LysR_HTH_N"/>
</dbReference>
<dbReference type="InterPro" id="IPR036388">
    <property type="entry name" value="WH-like_DNA-bd_sf"/>
</dbReference>
<dbReference type="PROSITE" id="PS50931">
    <property type="entry name" value="HTH_LYSR"/>
    <property type="match status" value="1"/>
</dbReference>
<dbReference type="InterPro" id="IPR005119">
    <property type="entry name" value="LysR_subst-bd"/>
</dbReference>
<evidence type="ECO:0000256" key="2">
    <source>
        <dbReference type="ARBA" id="ARBA00023015"/>
    </source>
</evidence>
<sequence length="306" mass="34154">MIWLSSWASFVKIVETGSMAAAARRLDCTRAQISKQVGDLEQAFAVRLFERTTRKLRLTPAGEIFYQHALRALEVVDRADLAVRIGTEVPCGIIRISASLTFGRLYIAPLLPHLTECYPQLDCELLLTDDLVDLIEDRIDLALRLTNTPPEDAVARPLAVVKRVICAAPAYLDTYGHPATPAELTRHQCFDYAHPSGKAVWRLLDRQGEEMAIPVNSRFRINNVDCVLEAVLAGRGMAVLPTYLCGSYLADGRLCAVLDDHEPLSSFGRHVYACYTPSRVRLAKVRVVLDELDTLFRPVPPWERAV</sequence>
<gene>
    <name evidence="6" type="primary">dmlR_2</name>
    <name evidence="6" type="ORF">AW06_002073</name>
    <name evidence="7" type="ORF">HWD57_12210</name>
</gene>
<accession>A0A7D5SPJ2</accession>
<keyword evidence="3" id="KW-0238">DNA-binding</keyword>
<dbReference type="EMBL" id="JDST02000044">
    <property type="protein sequence ID" value="KFB76803.1"/>
    <property type="molecule type" value="Genomic_DNA"/>
</dbReference>
<comment type="similarity">
    <text evidence="1">Belongs to the LysR transcriptional regulatory family.</text>
</comment>
<keyword evidence="4" id="KW-0804">Transcription</keyword>
<dbReference type="Pfam" id="PF03466">
    <property type="entry name" value="LysR_substrate"/>
    <property type="match status" value="1"/>
</dbReference>
<dbReference type="FunFam" id="1.10.10.10:FF:000001">
    <property type="entry name" value="LysR family transcriptional regulator"/>
    <property type="match status" value="1"/>
</dbReference>
<evidence type="ECO:0000256" key="1">
    <source>
        <dbReference type="ARBA" id="ARBA00009437"/>
    </source>
</evidence>
<dbReference type="EMBL" id="CP058708">
    <property type="protein sequence ID" value="QLH50463.1"/>
    <property type="molecule type" value="Genomic_DNA"/>
</dbReference>
<evidence type="ECO:0000313" key="9">
    <source>
        <dbReference type="Proteomes" id="UP000509684"/>
    </source>
</evidence>
<dbReference type="Proteomes" id="UP000021315">
    <property type="component" value="Unassembled WGS sequence"/>
</dbReference>
<reference evidence="7" key="3">
    <citation type="submission" date="2020-06" db="EMBL/GenBank/DDBJ databases">
        <authorList>
            <person name="Arumugam K."/>
            <person name="Besarab I."/>
            <person name="Haryono M."/>
            <person name="Bagci C."/>
            <person name="Beier S."/>
            <person name="Buchfink B."/>
            <person name="Gorska A."/>
            <person name="Qiu G."/>
            <person name="Huson D.H."/>
            <person name="Williams R.B."/>
        </authorList>
    </citation>
    <scope>NUCLEOTIDE SEQUENCE</scope>
    <source>
        <strain evidence="7">SSA1</strain>
    </source>
</reference>
<dbReference type="InterPro" id="IPR058163">
    <property type="entry name" value="LysR-type_TF_proteobact-type"/>
</dbReference>
<evidence type="ECO:0000313" key="7">
    <source>
        <dbReference type="EMBL" id="QLH50463.1"/>
    </source>
</evidence>
<dbReference type="CDD" id="cd08422">
    <property type="entry name" value="PBP2_CrgA_like"/>
    <property type="match status" value="1"/>
</dbReference>
<evidence type="ECO:0000256" key="3">
    <source>
        <dbReference type="ARBA" id="ARBA00023125"/>
    </source>
</evidence>
<dbReference type="KEGG" id="acog:HWD57_12210"/>